<dbReference type="Pfam" id="PF00578">
    <property type="entry name" value="AhpC-TSA"/>
    <property type="match status" value="1"/>
</dbReference>
<evidence type="ECO:0000256" key="9">
    <source>
        <dbReference type="ARBA" id="ARBA00038489"/>
    </source>
</evidence>
<evidence type="ECO:0000256" key="6">
    <source>
        <dbReference type="ARBA" id="ARBA00023157"/>
    </source>
</evidence>
<dbReference type="SUPFAM" id="SSF52833">
    <property type="entry name" value="Thioredoxin-like"/>
    <property type="match status" value="1"/>
</dbReference>
<dbReference type="PANTHER" id="PTHR42801">
    <property type="entry name" value="THIOREDOXIN-DEPENDENT PEROXIDE REDUCTASE"/>
    <property type="match status" value="1"/>
</dbReference>
<dbReference type="PROSITE" id="PS51352">
    <property type="entry name" value="THIOREDOXIN_2"/>
    <property type="match status" value="1"/>
</dbReference>
<dbReference type="GO" id="GO:0045454">
    <property type="term" value="P:cell redox homeostasis"/>
    <property type="evidence" value="ECO:0007669"/>
    <property type="project" value="TreeGrafter"/>
</dbReference>
<keyword evidence="5 14" id="KW-0560">Oxidoreductase</keyword>
<dbReference type="GO" id="GO:0008379">
    <property type="term" value="F:thioredoxin peroxidase activity"/>
    <property type="evidence" value="ECO:0007669"/>
    <property type="project" value="TreeGrafter"/>
</dbReference>
<dbReference type="InterPro" id="IPR036249">
    <property type="entry name" value="Thioredoxin-like_sf"/>
</dbReference>
<protein>
    <recommendedName>
        <fullName evidence="2">thioredoxin-dependent peroxiredoxin</fullName>
        <ecNumber evidence="2">1.11.1.24</ecNumber>
    </recommendedName>
    <alternativeName>
        <fullName evidence="8">Thioredoxin peroxidase</fullName>
    </alternativeName>
    <alternativeName>
        <fullName evidence="10">Thioredoxin-dependent peroxiredoxin Bcp</fullName>
    </alternativeName>
</protein>
<comment type="function">
    <text evidence="1">Thiol-specific peroxidase that catalyzes the reduction of hydrogen peroxide and organic hydroperoxides to water and alcohols, respectively. Plays a role in cell protection against oxidative stress by detoxifying peroxides and as sensor of hydrogen peroxide-mediated signaling events.</text>
</comment>
<evidence type="ECO:0000256" key="10">
    <source>
        <dbReference type="ARBA" id="ARBA00042639"/>
    </source>
</evidence>
<evidence type="ECO:0000259" key="13">
    <source>
        <dbReference type="PROSITE" id="PS51352"/>
    </source>
</evidence>
<dbReference type="Gene3D" id="3.40.30.10">
    <property type="entry name" value="Glutaredoxin"/>
    <property type="match status" value="1"/>
</dbReference>
<comment type="catalytic activity">
    <reaction evidence="11">
        <text>a hydroperoxide + [thioredoxin]-dithiol = an alcohol + [thioredoxin]-disulfide + H2O</text>
        <dbReference type="Rhea" id="RHEA:62620"/>
        <dbReference type="Rhea" id="RHEA-COMP:10698"/>
        <dbReference type="Rhea" id="RHEA-COMP:10700"/>
        <dbReference type="ChEBI" id="CHEBI:15377"/>
        <dbReference type="ChEBI" id="CHEBI:29950"/>
        <dbReference type="ChEBI" id="CHEBI:30879"/>
        <dbReference type="ChEBI" id="CHEBI:35924"/>
        <dbReference type="ChEBI" id="CHEBI:50058"/>
        <dbReference type="EC" id="1.11.1.24"/>
    </reaction>
</comment>
<sequence>MRKSENTHATAPRRATKPSKRDPADAIRSTTEYLIATRQAERALKAGNSAPSFRLRDQLGIEVALETLLKPGPLILTFYSGSWCPACGRDLQAFESLRQSVEMQGASLVSISQQTIEENAKAHTQLKLGFPILSDRGGRIAELFGVRWRIPEILREVHMKSGIDLPLLNGDDSWTLPIPARFIIDRAGLIAFSEINPGQSGRSPPRDVLPVLEHLHRLRAA</sequence>
<comment type="similarity">
    <text evidence="9">Belongs to the peroxiredoxin family. BCP/PrxQ subfamily.</text>
</comment>
<evidence type="ECO:0000256" key="7">
    <source>
        <dbReference type="ARBA" id="ARBA00023284"/>
    </source>
</evidence>
<gene>
    <name evidence="14" type="primary">bcp_2</name>
    <name evidence="14" type="ORF">NCTC12722_00545</name>
</gene>
<evidence type="ECO:0000313" key="14">
    <source>
        <dbReference type="EMBL" id="SUU83381.1"/>
    </source>
</evidence>
<dbReference type="InterPro" id="IPR013766">
    <property type="entry name" value="Thioredoxin_domain"/>
</dbReference>
<dbReference type="PANTHER" id="PTHR42801:SF7">
    <property type="entry name" value="SLL1159 PROTEIN"/>
    <property type="match status" value="1"/>
</dbReference>
<dbReference type="AlphaFoldDB" id="A0A380W351"/>
<keyword evidence="7" id="KW-0676">Redox-active center</keyword>
<organism evidence="14 15">
    <name type="scientific">Afipia felis</name>
    <name type="common">Cat scratch disease bacillus</name>
    <dbReference type="NCBI Taxonomy" id="1035"/>
    <lineage>
        <taxon>Bacteria</taxon>
        <taxon>Pseudomonadati</taxon>
        <taxon>Pseudomonadota</taxon>
        <taxon>Alphaproteobacteria</taxon>
        <taxon>Hyphomicrobiales</taxon>
        <taxon>Nitrobacteraceae</taxon>
        <taxon>Afipia</taxon>
    </lineage>
</organism>
<accession>A0A380W351</accession>
<evidence type="ECO:0000313" key="15">
    <source>
        <dbReference type="Proteomes" id="UP000254343"/>
    </source>
</evidence>
<evidence type="ECO:0000256" key="3">
    <source>
        <dbReference type="ARBA" id="ARBA00022559"/>
    </source>
</evidence>
<name>A0A380W351_AFIFE</name>
<evidence type="ECO:0000256" key="12">
    <source>
        <dbReference type="SAM" id="MobiDB-lite"/>
    </source>
</evidence>
<dbReference type="InterPro" id="IPR000866">
    <property type="entry name" value="AhpC/TSA"/>
</dbReference>
<dbReference type="EMBL" id="UIGB01000001">
    <property type="protein sequence ID" value="SUU83381.1"/>
    <property type="molecule type" value="Genomic_DNA"/>
</dbReference>
<dbReference type="GO" id="GO:0005737">
    <property type="term" value="C:cytoplasm"/>
    <property type="evidence" value="ECO:0007669"/>
    <property type="project" value="TreeGrafter"/>
</dbReference>
<reference evidence="14 15" key="1">
    <citation type="submission" date="2018-06" db="EMBL/GenBank/DDBJ databases">
        <authorList>
            <consortium name="Pathogen Informatics"/>
            <person name="Doyle S."/>
        </authorList>
    </citation>
    <scope>NUCLEOTIDE SEQUENCE [LARGE SCALE GENOMIC DNA]</scope>
    <source>
        <strain evidence="14 15">NCTC12722</strain>
    </source>
</reference>
<evidence type="ECO:0000256" key="2">
    <source>
        <dbReference type="ARBA" id="ARBA00013017"/>
    </source>
</evidence>
<dbReference type="GO" id="GO:0034599">
    <property type="term" value="P:cellular response to oxidative stress"/>
    <property type="evidence" value="ECO:0007669"/>
    <property type="project" value="TreeGrafter"/>
</dbReference>
<dbReference type="EC" id="1.11.1.24" evidence="2"/>
<feature type="region of interest" description="Disordered" evidence="12">
    <location>
        <begin position="1"/>
        <end position="27"/>
    </location>
</feature>
<dbReference type="InterPro" id="IPR050924">
    <property type="entry name" value="Peroxiredoxin_BCP/PrxQ"/>
</dbReference>
<dbReference type="PROSITE" id="PS00194">
    <property type="entry name" value="THIOREDOXIN_1"/>
    <property type="match status" value="1"/>
</dbReference>
<proteinExistence type="inferred from homology"/>
<evidence type="ECO:0000256" key="1">
    <source>
        <dbReference type="ARBA" id="ARBA00003330"/>
    </source>
</evidence>
<dbReference type="GO" id="GO:0015036">
    <property type="term" value="F:disulfide oxidoreductase activity"/>
    <property type="evidence" value="ECO:0007669"/>
    <property type="project" value="UniProtKB-ARBA"/>
</dbReference>
<keyword evidence="3 14" id="KW-0575">Peroxidase</keyword>
<keyword evidence="4" id="KW-0049">Antioxidant</keyword>
<dbReference type="InterPro" id="IPR017937">
    <property type="entry name" value="Thioredoxin_CS"/>
</dbReference>
<dbReference type="Proteomes" id="UP000254343">
    <property type="component" value="Unassembled WGS sequence"/>
</dbReference>
<dbReference type="OrthoDB" id="9809746at2"/>
<evidence type="ECO:0000256" key="5">
    <source>
        <dbReference type="ARBA" id="ARBA00023002"/>
    </source>
</evidence>
<feature type="domain" description="Thioredoxin" evidence="13">
    <location>
        <begin position="44"/>
        <end position="217"/>
    </location>
</feature>
<evidence type="ECO:0000256" key="8">
    <source>
        <dbReference type="ARBA" id="ARBA00032824"/>
    </source>
</evidence>
<evidence type="ECO:0000256" key="11">
    <source>
        <dbReference type="ARBA" id="ARBA00049091"/>
    </source>
</evidence>
<evidence type="ECO:0000256" key="4">
    <source>
        <dbReference type="ARBA" id="ARBA00022862"/>
    </source>
</evidence>
<dbReference type="RefSeq" id="WP_002718160.1">
    <property type="nucleotide sequence ID" value="NZ_UFSI01000001.1"/>
</dbReference>
<keyword evidence="6" id="KW-1015">Disulfide bond</keyword>
<dbReference type="CDD" id="cd02970">
    <property type="entry name" value="PRX_like2"/>
    <property type="match status" value="1"/>
</dbReference>